<dbReference type="InterPro" id="IPR001296">
    <property type="entry name" value="Glyco_trans_1"/>
</dbReference>
<dbReference type="EMBL" id="OKQR01000001">
    <property type="protein sequence ID" value="SPD91174.1"/>
    <property type="molecule type" value="Genomic_DNA"/>
</dbReference>
<dbReference type="InterPro" id="IPR050194">
    <property type="entry name" value="Glycosyltransferase_grp1"/>
</dbReference>
<evidence type="ECO:0000259" key="2">
    <source>
        <dbReference type="Pfam" id="PF13439"/>
    </source>
</evidence>
<evidence type="ECO:0000313" key="6">
    <source>
        <dbReference type="Proteomes" id="UP000239237"/>
    </source>
</evidence>
<dbReference type="Proteomes" id="UP000239237">
    <property type="component" value="Unassembled WGS sequence"/>
</dbReference>
<dbReference type="GO" id="GO:0016757">
    <property type="term" value="F:glycosyltransferase activity"/>
    <property type="evidence" value="ECO:0007669"/>
    <property type="project" value="UniProtKB-KW"/>
</dbReference>
<name>A0A2N9K7C0_9LACO</name>
<feature type="domain" description="Glycosyl transferase family 1" evidence="1">
    <location>
        <begin position="180"/>
        <end position="308"/>
    </location>
</feature>
<reference evidence="4 5" key="1">
    <citation type="submission" date="2018-02" db="EMBL/GenBank/DDBJ databases">
        <authorList>
            <person name="Cohen D.B."/>
            <person name="Kent A.D."/>
        </authorList>
    </citation>
    <scope>NUCLEOTIDE SEQUENCE [LARGE SCALE GENOMIC DNA]</scope>
    <source>
        <strain evidence="4 5">CECT 9216</strain>
    </source>
</reference>
<protein>
    <submittedName>
        <fullName evidence="4">Glycosyltransferase EpsF</fullName>
        <ecNumber evidence="4">2.4.-.-</ecNumber>
    </submittedName>
</protein>
<feature type="domain" description="Glycosyltransferase subfamily 4-like N-terminal" evidence="2">
    <location>
        <begin position="19"/>
        <end position="169"/>
    </location>
</feature>
<keyword evidence="4" id="KW-0328">Glycosyltransferase</keyword>
<dbReference type="EC" id="2.4.-.-" evidence="4"/>
<sequence length="365" mass="41775">MLHILQLPGTLSRSNGRMTVIMNIYREIIKKDIQFDFLVTEVAENDYSEEIRKLGGKIFSLPSGKDTLFTVRRKMREVLSNSSYRYDVIHYHAISSWGIAIDIPYRKKIKVITHSHATKLSDTLLKSLRNRLFSLNIFFNSNQFVACSPEAGDKLFMGRSFTYLPNAINIENFLFDEEKRKTYRKMLSIKSNQLVIGNVGRIAKQKNQLFLLKILVYLLERGIDTKLVIVGDGNLKTNLQHEINSAQLQNNVVLAGAVKNPGDYYSAMDVFLLPSLFEGLPMVGVEAQANGLPSIFSSQTSQCVNMFNASFVDLKEKNVRQWFEAILSHWEGGRDESAIKHIKKQKFDIYSGVSEWTRLYEILIQ</sequence>
<dbReference type="PANTHER" id="PTHR45947:SF3">
    <property type="entry name" value="SULFOQUINOVOSYL TRANSFERASE SQD2"/>
    <property type="match status" value="1"/>
</dbReference>
<evidence type="ECO:0000313" key="3">
    <source>
        <dbReference type="EMBL" id="SPD91174.1"/>
    </source>
</evidence>
<dbReference type="Gene3D" id="3.40.50.2000">
    <property type="entry name" value="Glycogen Phosphorylase B"/>
    <property type="match status" value="2"/>
</dbReference>
<organism evidence="4 5">
    <name type="scientific">Leuconostoc suionicum</name>
    <dbReference type="NCBI Taxonomy" id="1511761"/>
    <lineage>
        <taxon>Bacteria</taxon>
        <taxon>Bacillati</taxon>
        <taxon>Bacillota</taxon>
        <taxon>Bacilli</taxon>
        <taxon>Lactobacillales</taxon>
        <taxon>Lactobacillaceae</taxon>
        <taxon>Leuconostoc</taxon>
    </lineage>
</organism>
<dbReference type="EMBL" id="OKQU01000001">
    <property type="protein sequence ID" value="SPE06399.1"/>
    <property type="molecule type" value="Genomic_DNA"/>
</dbReference>
<gene>
    <name evidence="4" type="primary">epsF</name>
    <name evidence="3" type="ORF">LES8486_00145</name>
    <name evidence="4" type="ORF">LES9216_00292</name>
</gene>
<dbReference type="Proteomes" id="UP000237923">
    <property type="component" value="Unassembled WGS sequence"/>
</dbReference>
<keyword evidence="6" id="KW-1185">Reference proteome</keyword>
<proteinExistence type="predicted"/>
<accession>A0A2N9K7C0</accession>
<dbReference type="RefSeq" id="WP_025268278.1">
    <property type="nucleotide sequence ID" value="NZ_OKQR01000001.1"/>
</dbReference>
<reference evidence="3 6" key="2">
    <citation type="submission" date="2018-02" db="EMBL/GenBank/DDBJ databases">
        <authorList>
            <person name="Rodrigo-Torres L."/>
            <person name="Arahal R. D."/>
            <person name="Lucena T."/>
        </authorList>
    </citation>
    <scope>NUCLEOTIDE SEQUENCE [LARGE SCALE GENOMIC DNA]</scope>
    <source>
        <strain evidence="3 6">CECT 8486</strain>
    </source>
</reference>
<dbReference type="PANTHER" id="PTHR45947">
    <property type="entry name" value="SULFOQUINOVOSYL TRANSFERASE SQD2"/>
    <property type="match status" value="1"/>
</dbReference>
<evidence type="ECO:0000259" key="1">
    <source>
        <dbReference type="Pfam" id="PF00534"/>
    </source>
</evidence>
<dbReference type="Pfam" id="PF00534">
    <property type="entry name" value="Glycos_transf_1"/>
    <property type="match status" value="1"/>
</dbReference>
<evidence type="ECO:0000313" key="5">
    <source>
        <dbReference type="Proteomes" id="UP000237923"/>
    </source>
</evidence>
<dbReference type="Pfam" id="PF13439">
    <property type="entry name" value="Glyco_transf_4"/>
    <property type="match status" value="1"/>
</dbReference>
<dbReference type="InterPro" id="IPR028098">
    <property type="entry name" value="Glyco_trans_4-like_N"/>
</dbReference>
<keyword evidence="4" id="KW-0808">Transferase</keyword>
<dbReference type="AlphaFoldDB" id="A0A2N9K7C0"/>
<evidence type="ECO:0000313" key="4">
    <source>
        <dbReference type="EMBL" id="SPE06399.1"/>
    </source>
</evidence>
<dbReference type="SUPFAM" id="SSF53756">
    <property type="entry name" value="UDP-Glycosyltransferase/glycogen phosphorylase"/>
    <property type="match status" value="1"/>
</dbReference>